<accession>A0AAU9T864</accession>
<keyword evidence="2" id="KW-1185">Reference proteome</keyword>
<evidence type="ECO:0000313" key="1">
    <source>
        <dbReference type="EMBL" id="CAH2079501.1"/>
    </source>
</evidence>
<gene>
    <name evidence="1" type="ORF">TAV2_LOCUS23000</name>
</gene>
<proteinExistence type="predicted"/>
<organism evidence="1 2">
    <name type="scientific">Thlaspi arvense</name>
    <name type="common">Field penny-cress</name>
    <dbReference type="NCBI Taxonomy" id="13288"/>
    <lineage>
        <taxon>Eukaryota</taxon>
        <taxon>Viridiplantae</taxon>
        <taxon>Streptophyta</taxon>
        <taxon>Embryophyta</taxon>
        <taxon>Tracheophyta</taxon>
        <taxon>Spermatophyta</taxon>
        <taxon>Magnoliopsida</taxon>
        <taxon>eudicotyledons</taxon>
        <taxon>Gunneridae</taxon>
        <taxon>Pentapetalae</taxon>
        <taxon>rosids</taxon>
        <taxon>malvids</taxon>
        <taxon>Brassicales</taxon>
        <taxon>Brassicaceae</taxon>
        <taxon>Thlaspideae</taxon>
        <taxon>Thlaspi</taxon>
    </lineage>
</organism>
<reference evidence="1 2" key="1">
    <citation type="submission" date="2022-03" db="EMBL/GenBank/DDBJ databases">
        <authorList>
            <person name="Nunn A."/>
            <person name="Chopra R."/>
            <person name="Nunn A."/>
            <person name="Contreras Garrido A."/>
        </authorList>
    </citation>
    <scope>NUCLEOTIDE SEQUENCE [LARGE SCALE GENOMIC DNA]</scope>
</reference>
<dbReference type="AlphaFoldDB" id="A0AAU9T864"/>
<evidence type="ECO:0000313" key="2">
    <source>
        <dbReference type="Proteomes" id="UP000836841"/>
    </source>
</evidence>
<name>A0AAU9T864_THLAR</name>
<dbReference type="Proteomes" id="UP000836841">
    <property type="component" value="Chromosome 7"/>
</dbReference>
<protein>
    <submittedName>
        <fullName evidence="1">Uncharacterized protein</fullName>
    </submittedName>
</protein>
<sequence>MSRKMIHTILTKSLITKKDKELWYCSIIIGA</sequence>
<dbReference type="EMBL" id="OU466863">
    <property type="protein sequence ID" value="CAH2079501.1"/>
    <property type="molecule type" value="Genomic_DNA"/>
</dbReference>